<dbReference type="HOGENOM" id="CLU_558689_0_0_7"/>
<dbReference type="STRING" id="502025.Hoch_6660"/>
<dbReference type="PROSITE" id="PS51257">
    <property type="entry name" value="PROKAR_LIPOPROTEIN"/>
    <property type="match status" value="1"/>
</dbReference>
<proteinExistence type="predicted"/>
<reference evidence="1 2" key="1">
    <citation type="journal article" date="2010" name="Stand. Genomic Sci.">
        <title>Complete genome sequence of Haliangium ochraceum type strain (SMP-2).</title>
        <authorList>
            <consortium name="US DOE Joint Genome Institute (JGI-PGF)"/>
            <person name="Ivanova N."/>
            <person name="Daum C."/>
            <person name="Lang E."/>
            <person name="Abt B."/>
            <person name="Kopitz M."/>
            <person name="Saunders E."/>
            <person name="Lapidus A."/>
            <person name="Lucas S."/>
            <person name="Glavina Del Rio T."/>
            <person name="Nolan M."/>
            <person name="Tice H."/>
            <person name="Copeland A."/>
            <person name="Cheng J.F."/>
            <person name="Chen F."/>
            <person name="Bruce D."/>
            <person name="Goodwin L."/>
            <person name="Pitluck S."/>
            <person name="Mavromatis K."/>
            <person name="Pati A."/>
            <person name="Mikhailova N."/>
            <person name="Chen A."/>
            <person name="Palaniappan K."/>
            <person name="Land M."/>
            <person name="Hauser L."/>
            <person name="Chang Y.J."/>
            <person name="Jeffries C.D."/>
            <person name="Detter J.C."/>
            <person name="Brettin T."/>
            <person name="Rohde M."/>
            <person name="Goker M."/>
            <person name="Bristow J."/>
            <person name="Markowitz V."/>
            <person name="Eisen J.A."/>
            <person name="Hugenholtz P."/>
            <person name="Kyrpides N.C."/>
            <person name="Klenk H.P."/>
        </authorList>
    </citation>
    <scope>NUCLEOTIDE SEQUENCE [LARGE SCALE GENOMIC DNA]</scope>
    <source>
        <strain evidence="2">DSM 14365 / CIP 107738 / JCM 11303 / AJ 13395 / SMP-2</strain>
    </source>
</reference>
<dbReference type="Proteomes" id="UP000001880">
    <property type="component" value="Chromosome"/>
</dbReference>
<protein>
    <submittedName>
        <fullName evidence="1">Uncharacterized protein</fullName>
    </submittedName>
</protein>
<dbReference type="AlphaFoldDB" id="D0LSZ0"/>
<dbReference type="KEGG" id="hoh:Hoch_6660"/>
<evidence type="ECO:0000313" key="2">
    <source>
        <dbReference type="Proteomes" id="UP000001880"/>
    </source>
</evidence>
<sequence>MGVGRHLAGLAVVAGLGLASLGALGGCADGCRPPPPPEPVARPETRARSSIELGQDDERLAGLPAREPRWHVSLPGPAPVLIADALGPVALPEHGLVAVASSAAGVVALDARTGALRWQRAGESAPSLLSARGDALWLAGRCAAPAASPAAVPAAGARALGCVEELGPGGALRARTWVRANAALRAQTPRHSRALGVREGRVLWAHGGDLVEVEVPGGALAAHYRLAAAGAQRAGNDDDDNDDDDDAPLTAAELRVHGWLATAAGVIAAVDHGLLGFSDCSSEQPCAPAWRVDWSRPVGVAGPVAAGDNLAWVYDDGLRIGRAGARGQQVPGVYSYAPGSVAARGGDELMTLRMSAEGVRPVRVRVRVREGAAGGEVVGEVVAEGTPVPGIQVLAAAFADGEAVAVIRLDRSLRRDVVAAWDGELNLRWVHALPVASRPRIEAAGVAIGAAIGTAEQPGAGDSIDAGARDAWVFYGGRFVLALPLRGD</sequence>
<dbReference type="EMBL" id="CP001804">
    <property type="protein sequence ID" value="ACY19126.1"/>
    <property type="molecule type" value="Genomic_DNA"/>
</dbReference>
<keyword evidence="2" id="KW-1185">Reference proteome</keyword>
<dbReference type="RefSeq" id="WP_012831718.1">
    <property type="nucleotide sequence ID" value="NC_013440.1"/>
</dbReference>
<organism evidence="1 2">
    <name type="scientific">Haliangium ochraceum (strain DSM 14365 / JCM 11303 / SMP-2)</name>
    <dbReference type="NCBI Taxonomy" id="502025"/>
    <lineage>
        <taxon>Bacteria</taxon>
        <taxon>Pseudomonadati</taxon>
        <taxon>Myxococcota</taxon>
        <taxon>Polyangia</taxon>
        <taxon>Haliangiales</taxon>
        <taxon>Kofleriaceae</taxon>
        <taxon>Haliangium</taxon>
    </lineage>
</organism>
<name>D0LSZ0_HALO1</name>
<accession>D0LSZ0</accession>
<gene>
    <name evidence="1" type="ordered locus">Hoch_6660</name>
</gene>
<evidence type="ECO:0000313" key="1">
    <source>
        <dbReference type="EMBL" id="ACY19126.1"/>
    </source>
</evidence>